<organism evidence="2 3">
    <name type="scientific">Rhizoctonia solani</name>
    <dbReference type="NCBI Taxonomy" id="456999"/>
    <lineage>
        <taxon>Eukaryota</taxon>
        <taxon>Fungi</taxon>
        <taxon>Dikarya</taxon>
        <taxon>Basidiomycota</taxon>
        <taxon>Agaricomycotina</taxon>
        <taxon>Agaricomycetes</taxon>
        <taxon>Cantharellales</taxon>
        <taxon>Ceratobasidiaceae</taxon>
        <taxon>Rhizoctonia</taxon>
    </lineage>
</organism>
<evidence type="ECO:0000313" key="2">
    <source>
        <dbReference type="EMBL" id="CAE6441011.1"/>
    </source>
</evidence>
<accession>A0A8H3AUR6</accession>
<dbReference type="EMBL" id="CAJMWS010000395">
    <property type="protein sequence ID" value="CAE6441011.1"/>
    <property type="molecule type" value="Genomic_DNA"/>
</dbReference>
<feature type="compositionally biased region" description="Polar residues" evidence="1">
    <location>
        <begin position="100"/>
        <end position="111"/>
    </location>
</feature>
<protein>
    <submittedName>
        <fullName evidence="2">Uncharacterized protein</fullName>
    </submittedName>
</protein>
<dbReference type="Proteomes" id="UP000663846">
    <property type="component" value="Unassembled WGS sequence"/>
</dbReference>
<gene>
    <name evidence="2" type="ORF">RDB_LOCUS129606</name>
</gene>
<feature type="region of interest" description="Disordered" evidence="1">
    <location>
        <begin position="1"/>
        <end position="29"/>
    </location>
</feature>
<evidence type="ECO:0000256" key="1">
    <source>
        <dbReference type="SAM" id="MobiDB-lite"/>
    </source>
</evidence>
<reference evidence="2" key="1">
    <citation type="submission" date="2021-01" db="EMBL/GenBank/DDBJ databases">
        <authorList>
            <person name="Kaushik A."/>
        </authorList>
    </citation>
    <scope>NUCLEOTIDE SEQUENCE</scope>
    <source>
        <strain evidence="2">AG1-1C</strain>
    </source>
</reference>
<proteinExistence type="predicted"/>
<sequence>MQVFLGASPLRLQGDRRTPTSSRRTARRAWPEPACCVPDLFYQPSADMLYLTTEATQASYTHHPPLRPTAYHPPLGTSPITISHLMATPGPRGPRPHNQLAPNTSPAQPSD</sequence>
<evidence type="ECO:0000313" key="3">
    <source>
        <dbReference type="Proteomes" id="UP000663846"/>
    </source>
</evidence>
<dbReference type="AlphaFoldDB" id="A0A8H3AUR6"/>
<comment type="caution">
    <text evidence="2">The sequence shown here is derived from an EMBL/GenBank/DDBJ whole genome shotgun (WGS) entry which is preliminary data.</text>
</comment>
<feature type="region of interest" description="Disordered" evidence="1">
    <location>
        <begin position="61"/>
        <end position="111"/>
    </location>
</feature>
<name>A0A8H3AUR6_9AGAM</name>